<reference evidence="3" key="1">
    <citation type="submission" date="2005-09" db="EMBL/GenBank/DDBJ databases">
        <authorList>
            <person name="Mural R.J."/>
            <person name="Li P.W."/>
            <person name="Adams M.D."/>
            <person name="Amanatides P.G."/>
            <person name="Baden-Tillson H."/>
            <person name="Barnstead M."/>
            <person name="Chin S.H."/>
            <person name="Dew I."/>
            <person name="Evans C.A."/>
            <person name="Ferriera S."/>
            <person name="Flanigan M."/>
            <person name="Fosler C."/>
            <person name="Glodek A."/>
            <person name="Gu Z."/>
            <person name="Holt R.A."/>
            <person name="Jennings D."/>
            <person name="Kraft C.L."/>
            <person name="Lu F."/>
            <person name="Nguyen T."/>
            <person name="Nusskern D.R."/>
            <person name="Pfannkoch C.M."/>
            <person name="Sitter C."/>
            <person name="Sutton G.G."/>
            <person name="Venter J.C."/>
            <person name="Wang Z."/>
            <person name="Woodage T."/>
            <person name="Zheng X.H."/>
            <person name="Zhong F."/>
        </authorList>
    </citation>
    <scope>NUCLEOTIDE SEQUENCE [LARGE SCALE GENOMIC DNA]</scope>
    <source>
        <strain>BN</strain>
        <strain evidence="3">Sprague-Dawley</strain>
    </source>
</reference>
<evidence type="ECO:0000256" key="1">
    <source>
        <dbReference type="SAM" id="Phobius"/>
    </source>
</evidence>
<proteinExistence type="predicted"/>
<feature type="transmembrane region" description="Helical" evidence="1">
    <location>
        <begin position="36"/>
        <end position="58"/>
    </location>
</feature>
<keyword evidence="1" id="KW-0472">Membrane</keyword>
<dbReference type="AlphaFoldDB" id="A6ISQ4"/>
<dbReference type="Proteomes" id="UP000234681">
    <property type="component" value="Chromosome 5"/>
</dbReference>
<keyword evidence="1" id="KW-1133">Transmembrane helix</keyword>
<keyword evidence="1" id="KW-0812">Transmembrane</keyword>
<gene>
    <name evidence="2" type="ORF">rCG_31460</name>
</gene>
<protein>
    <submittedName>
        <fullName evidence="2">RCG31460</fullName>
    </submittedName>
</protein>
<organism evidence="2 3">
    <name type="scientific">Rattus norvegicus</name>
    <name type="common">Rat</name>
    <dbReference type="NCBI Taxonomy" id="10116"/>
    <lineage>
        <taxon>Eukaryota</taxon>
        <taxon>Metazoa</taxon>
        <taxon>Chordata</taxon>
        <taxon>Craniata</taxon>
        <taxon>Vertebrata</taxon>
        <taxon>Euteleostomi</taxon>
        <taxon>Mammalia</taxon>
        <taxon>Eutheria</taxon>
        <taxon>Euarchontoglires</taxon>
        <taxon>Glires</taxon>
        <taxon>Rodentia</taxon>
        <taxon>Myomorpha</taxon>
        <taxon>Muroidea</taxon>
        <taxon>Muridae</taxon>
        <taxon>Murinae</taxon>
        <taxon>Rattus</taxon>
    </lineage>
</organism>
<evidence type="ECO:0000313" key="2">
    <source>
        <dbReference type="EMBL" id="EDL80605.1"/>
    </source>
</evidence>
<sequence>MNGETEVAKRGRDRARLRSPEPRFPVRKWVQPGTGSAVYCCLLLLIWIWVWFGLVWFYKEISH</sequence>
<accession>A6ISQ4</accession>
<evidence type="ECO:0000313" key="3">
    <source>
        <dbReference type="Proteomes" id="UP000234681"/>
    </source>
</evidence>
<dbReference type="EMBL" id="CH473968">
    <property type="protein sequence ID" value="EDL80605.1"/>
    <property type="molecule type" value="Genomic_DNA"/>
</dbReference>
<name>A6ISQ4_RAT</name>